<dbReference type="Proteomes" id="UP000000933">
    <property type="component" value="Chromosome"/>
</dbReference>
<accession>D5H751</accession>
<dbReference type="AlphaFoldDB" id="D5H751"/>
<evidence type="ECO:0000313" key="1">
    <source>
        <dbReference type="EMBL" id="CBH23856.1"/>
    </source>
</evidence>
<proteinExistence type="predicted"/>
<name>D5H751_SALRM</name>
<dbReference type="KEGG" id="srm:SRM_00935"/>
<reference evidence="2" key="2">
    <citation type="submission" date="2010-04" db="EMBL/GenBank/DDBJ databases">
        <title>Genome sequence of Salinibacter ruber M8.</title>
        <authorList>
            <consortium name="Genoscope"/>
        </authorList>
    </citation>
    <scope>NUCLEOTIDE SEQUENCE [LARGE SCALE GENOMIC DNA]</scope>
    <source>
        <strain evidence="2">M8</strain>
    </source>
</reference>
<reference evidence="1 2" key="1">
    <citation type="journal article" date="2010" name="ISME J.">
        <title>Fine-scale evolution: genomic, phenotypic and ecological differentiation in two coexisting Salinibacter ruber strains.</title>
        <authorList>
            <person name="Pena A."/>
            <person name="Teeling H."/>
            <person name="Huerta-Cepas J."/>
            <person name="Santos F."/>
            <person name="Yarza P."/>
            <person name="Brito-Echeverria J."/>
            <person name="Lucio M."/>
            <person name="Schmitt-Kopplin P."/>
            <person name="Meseguer I."/>
            <person name="Schenowitz C."/>
            <person name="Dossat C."/>
            <person name="Barbe V."/>
            <person name="Dopazo J."/>
            <person name="Rossello-Mora R."/>
            <person name="Schuler M."/>
            <person name="Glockner F.O."/>
            <person name="Amann R."/>
            <person name="Gabaldon T."/>
            <person name="Anton J."/>
        </authorList>
    </citation>
    <scope>NUCLEOTIDE SEQUENCE [LARGE SCALE GENOMIC DNA]</scope>
    <source>
        <strain evidence="1 2">M8</strain>
    </source>
</reference>
<gene>
    <name evidence="1" type="ordered locus">SRM_00935</name>
</gene>
<protein>
    <submittedName>
        <fullName evidence="1">Uncharacterized protein</fullName>
    </submittedName>
</protein>
<organism evidence="1 2">
    <name type="scientific">Salinibacter ruber (strain M8)</name>
    <dbReference type="NCBI Taxonomy" id="761659"/>
    <lineage>
        <taxon>Bacteria</taxon>
        <taxon>Pseudomonadati</taxon>
        <taxon>Rhodothermota</taxon>
        <taxon>Rhodothermia</taxon>
        <taxon>Rhodothermales</taxon>
        <taxon>Salinibacteraceae</taxon>
        <taxon>Salinibacter</taxon>
    </lineage>
</organism>
<sequence>MPGDRRARTRSFLLSSSHTLACLMRVTLTQVDVQVVPFGSGEQDDRWDLFSGPDLYYEVYDPDGACLYTSAVVDDVGPRDLPVTLDAEVVLQEAGWHVLRLLDADLIEDEVVGCVDFAPDRIRDGRPASTPARAVRLSDGDLTLQLQLEWTEDRS</sequence>
<dbReference type="HOGENOM" id="CLU_1694272_0_0_10"/>
<evidence type="ECO:0000313" key="2">
    <source>
        <dbReference type="Proteomes" id="UP000000933"/>
    </source>
</evidence>
<dbReference type="EMBL" id="FP565814">
    <property type="protein sequence ID" value="CBH23856.1"/>
    <property type="molecule type" value="Genomic_DNA"/>
</dbReference>